<organism evidence="2">
    <name type="scientific">Arundo donax</name>
    <name type="common">Giant reed</name>
    <name type="synonym">Donax arundinaceus</name>
    <dbReference type="NCBI Taxonomy" id="35708"/>
    <lineage>
        <taxon>Eukaryota</taxon>
        <taxon>Viridiplantae</taxon>
        <taxon>Streptophyta</taxon>
        <taxon>Embryophyta</taxon>
        <taxon>Tracheophyta</taxon>
        <taxon>Spermatophyta</taxon>
        <taxon>Magnoliopsida</taxon>
        <taxon>Liliopsida</taxon>
        <taxon>Poales</taxon>
        <taxon>Poaceae</taxon>
        <taxon>PACMAD clade</taxon>
        <taxon>Arundinoideae</taxon>
        <taxon>Arundineae</taxon>
        <taxon>Arundo</taxon>
    </lineage>
</organism>
<name>A0A0A9A8E8_ARUDO</name>
<dbReference type="AlphaFoldDB" id="A0A0A9A8E8"/>
<sequence>MKKAHQQHQQWKNQACQELE</sequence>
<reference evidence="2" key="1">
    <citation type="submission" date="2014-09" db="EMBL/GenBank/DDBJ databases">
        <authorList>
            <person name="Magalhaes I.L.F."/>
            <person name="Oliveira U."/>
            <person name="Santos F.R."/>
            <person name="Vidigal T.H.D.A."/>
            <person name="Brescovit A.D."/>
            <person name="Santos A.J."/>
        </authorList>
    </citation>
    <scope>NUCLEOTIDE SEQUENCE</scope>
    <source>
        <tissue evidence="2">Shoot tissue taken approximately 20 cm above the soil surface</tissue>
    </source>
</reference>
<proteinExistence type="predicted"/>
<accession>A0A0A9A8E8</accession>
<feature type="compositionally biased region" description="Polar residues" evidence="1">
    <location>
        <begin position="7"/>
        <end position="20"/>
    </location>
</feature>
<feature type="region of interest" description="Disordered" evidence="1">
    <location>
        <begin position="1"/>
        <end position="20"/>
    </location>
</feature>
<dbReference type="EMBL" id="GBRH01249946">
    <property type="protein sequence ID" value="JAD47949.1"/>
    <property type="molecule type" value="Transcribed_RNA"/>
</dbReference>
<reference evidence="2" key="2">
    <citation type="journal article" date="2015" name="Data Brief">
        <title>Shoot transcriptome of the giant reed, Arundo donax.</title>
        <authorList>
            <person name="Barrero R.A."/>
            <person name="Guerrero F.D."/>
            <person name="Moolhuijzen P."/>
            <person name="Goolsby J.A."/>
            <person name="Tidwell J."/>
            <person name="Bellgard S.E."/>
            <person name="Bellgard M.I."/>
        </authorList>
    </citation>
    <scope>NUCLEOTIDE SEQUENCE</scope>
    <source>
        <tissue evidence="2">Shoot tissue taken approximately 20 cm above the soil surface</tissue>
    </source>
</reference>
<evidence type="ECO:0000313" key="2">
    <source>
        <dbReference type="EMBL" id="JAD47949.1"/>
    </source>
</evidence>
<protein>
    <submittedName>
        <fullName evidence="2">Uncharacterized protein</fullName>
    </submittedName>
</protein>
<evidence type="ECO:0000256" key="1">
    <source>
        <dbReference type="SAM" id="MobiDB-lite"/>
    </source>
</evidence>